<dbReference type="InterPro" id="IPR001304">
    <property type="entry name" value="C-type_lectin-like"/>
</dbReference>
<dbReference type="PROSITE" id="PS00010">
    <property type="entry name" value="ASX_HYDROXYL"/>
    <property type="match status" value="1"/>
</dbReference>
<feature type="domain" description="EGF-like" evidence="8">
    <location>
        <begin position="348"/>
        <end position="384"/>
    </location>
</feature>
<feature type="disulfide bond" evidence="6">
    <location>
        <begin position="317"/>
        <end position="334"/>
    </location>
</feature>
<evidence type="ECO:0000256" key="5">
    <source>
        <dbReference type="ARBA" id="ARBA00023180"/>
    </source>
</evidence>
<evidence type="ECO:0000259" key="8">
    <source>
        <dbReference type="PROSITE" id="PS50026"/>
    </source>
</evidence>
<dbReference type="PROSITE" id="PS50041">
    <property type="entry name" value="C_TYPE_LECTIN_2"/>
    <property type="match status" value="1"/>
</dbReference>
<keyword evidence="1 6" id="KW-0245">EGF-like domain</keyword>
<dbReference type="SUPFAM" id="SSF57196">
    <property type="entry name" value="EGF/Laminin"/>
    <property type="match status" value="3"/>
</dbReference>
<dbReference type="PROSITE" id="PS01187">
    <property type="entry name" value="EGF_CA"/>
    <property type="match status" value="1"/>
</dbReference>
<dbReference type="FunFam" id="2.10.25.10:FF:000279">
    <property type="entry name" value="Neurogenic locus notch 1"/>
    <property type="match status" value="1"/>
</dbReference>
<dbReference type="PROSITE" id="PS00022">
    <property type="entry name" value="EGF_1"/>
    <property type="match status" value="3"/>
</dbReference>
<protein>
    <submittedName>
        <fullName evidence="10">NOTCH1 protein</fullName>
    </submittedName>
</protein>
<dbReference type="Proteomes" id="UP000838412">
    <property type="component" value="Chromosome 3"/>
</dbReference>
<dbReference type="PROSITE" id="PS01186">
    <property type="entry name" value="EGF_2"/>
    <property type="match status" value="3"/>
</dbReference>
<evidence type="ECO:0000313" key="10">
    <source>
        <dbReference type="EMBL" id="CAH1256470.1"/>
    </source>
</evidence>
<dbReference type="Pfam" id="PF12661">
    <property type="entry name" value="hEGF"/>
    <property type="match status" value="1"/>
</dbReference>
<dbReference type="PANTHER" id="PTHR12916">
    <property type="entry name" value="CYTOCHROME C OXIDASE POLYPEPTIDE VIC-2"/>
    <property type="match status" value="1"/>
</dbReference>
<feature type="disulfide bond" evidence="6">
    <location>
        <begin position="157"/>
        <end position="167"/>
    </location>
</feature>
<feature type="chain" id="PRO_5035438658" evidence="7">
    <location>
        <begin position="21"/>
        <end position="450"/>
    </location>
</feature>
<gene>
    <name evidence="10" type="primary">NOTCH1</name>
    <name evidence="10" type="ORF">BLAG_LOCUS14777</name>
</gene>
<dbReference type="PROSITE" id="PS50026">
    <property type="entry name" value="EGF_3"/>
    <property type="match status" value="3"/>
</dbReference>
<dbReference type="Gene3D" id="2.10.25.10">
    <property type="entry name" value="Laminin"/>
    <property type="match status" value="3"/>
</dbReference>
<feature type="disulfide bond" evidence="6">
    <location>
        <begin position="336"/>
        <end position="345"/>
    </location>
</feature>
<dbReference type="Pfam" id="PF00008">
    <property type="entry name" value="EGF"/>
    <property type="match status" value="1"/>
</dbReference>
<organism evidence="10 11">
    <name type="scientific">Branchiostoma lanceolatum</name>
    <name type="common">Common lancelet</name>
    <name type="synonym">Amphioxus lanceolatum</name>
    <dbReference type="NCBI Taxonomy" id="7740"/>
    <lineage>
        <taxon>Eukaryota</taxon>
        <taxon>Metazoa</taxon>
        <taxon>Chordata</taxon>
        <taxon>Cephalochordata</taxon>
        <taxon>Leptocardii</taxon>
        <taxon>Amphioxiformes</taxon>
        <taxon>Branchiostomatidae</taxon>
        <taxon>Branchiostoma</taxon>
    </lineage>
</organism>
<dbReference type="FunFam" id="2.10.25.10:FF:000712">
    <property type="entry name" value="Uncharacterized protein"/>
    <property type="match status" value="1"/>
</dbReference>
<dbReference type="CDD" id="cd00054">
    <property type="entry name" value="EGF_CA"/>
    <property type="match status" value="2"/>
</dbReference>
<dbReference type="AlphaFoldDB" id="A0A8J9ZM27"/>
<evidence type="ECO:0000256" key="4">
    <source>
        <dbReference type="ARBA" id="ARBA00023157"/>
    </source>
</evidence>
<keyword evidence="3" id="KW-0677">Repeat</keyword>
<comment type="caution">
    <text evidence="6">Lacks conserved residue(s) required for the propagation of feature annotation.</text>
</comment>
<dbReference type="Gene3D" id="3.10.100.10">
    <property type="entry name" value="Mannose-Binding Protein A, subunit A"/>
    <property type="match status" value="1"/>
</dbReference>
<feature type="signal peptide" evidence="7">
    <location>
        <begin position="1"/>
        <end position="20"/>
    </location>
</feature>
<accession>A0A8J9ZM27</accession>
<feature type="domain" description="EGF-like" evidence="8">
    <location>
        <begin position="308"/>
        <end position="346"/>
    </location>
</feature>
<dbReference type="GO" id="GO:0007219">
    <property type="term" value="P:Notch signaling pathway"/>
    <property type="evidence" value="ECO:0007669"/>
    <property type="project" value="TreeGrafter"/>
</dbReference>
<feature type="domain" description="C-type lectin" evidence="9">
    <location>
        <begin position="192"/>
        <end position="306"/>
    </location>
</feature>
<dbReference type="InterPro" id="IPR018097">
    <property type="entry name" value="EGF_Ca-bd_CS"/>
</dbReference>
<dbReference type="CDD" id="cd00037">
    <property type="entry name" value="CLECT"/>
    <property type="match status" value="1"/>
</dbReference>
<keyword evidence="5" id="KW-0325">Glycoprotein</keyword>
<evidence type="ECO:0000256" key="6">
    <source>
        <dbReference type="PROSITE-ProRule" id="PRU00076"/>
    </source>
</evidence>
<feature type="disulfide bond" evidence="6">
    <location>
        <begin position="374"/>
        <end position="383"/>
    </location>
</feature>
<dbReference type="SMART" id="SM00181">
    <property type="entry name" value="EGF"/>
    <property type="match status" value="3"/>
</dbReference>
<evidence type="ECO:0000256" key="1">
    <source>
        <dbReference type="ARBA" id="ARBA00022536"/>
    </source>
</evidence>
<dbReference type="PRINTS" id="PR00010">
    <property type="entry name" value="EGFBLOOD"/>
</dbReference>
<evidence type="ECO:0000256" key="7">
    <source>
        <dbReference type="SAM" id="SignalP"/>
    </source>
</evidence>
<dbReference type="SMART" id="SM00179">
    <property type="entry name" value="EGF_CA"/>
    <property type="match status" value="2"/>
</dbReference>
<feature type="domain" description="EGF-like" evidence="8">
    <location>
        <begin position="153"/>
        <end position="188"/>
    </location>
</feature>
<dbReference type="SMART" id="SM00034">
    <property type="entry name" value="CLECT"/>
    <property type="match status" value="1"/>
</dbReference>
<dbReference type="InterPro" id="IPR001881">
    <property type="entry name" value="EGF-like_Ca-bd_dom"/>
</dbReference>
<dbReference type="EMBL" id="OV696688">
    <property type="protein sequence ID" value="CAH1256470.1"/>
    <property type="molecule type" value="Genomic_DNA"/>
</dbReference>
<dbReference type="PANTHER" id="PTHR12916:SF9">
    <property type="entry name" value="NEUROGENIC LOCUS NOTCH HOMOLOG PROTEIN 1-RELATED"/>
    <property type="match status" value="1"/>
</dbReference>
<evidence type="ECO:0000256" key="2">
    <source>
        <dbReference type="ARBA" id="ARBA00022729"/>
    </source>
</evidence>
<evidence type="ECO:0000259" key="9">
    <source>
        <dbReference type="PROSITE" id="PS50041"/>
    </source>
</evidence>
<dbReference type="InterPro" id="IPR000742">
    <property type="entry name" value="EGF"/>
</dbReference>
<keyword evidence="2 7" id="KW-0732">Signal</keyword>
<dbReference type="GO" id="GO:0005509">
    <property type="term" value="F:calcium ion binding"/>
    <property type="evidence" value="ECO:0007669"/>
    <property type="project" value="InterPro"/>
</dbReference>
<keyword evidence="4 6" id="KW-1015">Disulfide bond</keyword>
<feature type="disulfide bond" evidence="6">
    <location>
        <begin position="178"/>
        <end position="187"/>
    </location>
</feature>
<dbReference type="GO" id="GO:0005112">
    <property type="term" value="F:Notch binding"/>
    <property type="evidence" value="ECO:0007669"/>
    <property type="project" value="TreeGrafter"/>
</dbReference>
<dbReference type="InterPro" id="IPR016186">
    <property type="entry name" value="C-type_lectin-like/link_sf"/>
</dbReference>
<dbReference type="InterPro" id="IPR000152">
    <property type="entry name" value="EGF-type_Asp/Asn_hydroxyl_site"/>
</dbReference>
<evidence type="ECO:0000313" key="11">
    <source>
        <dbReference type="Proteomes" id="UP000838412"/>
    </source>
</evidence>
<dbReference type="SUPFAM" id="SSF56436">
    <property type="entry name" value="C-type lectin-like"/>
    <property type="match status" value="1"/>
</dbReference>
<dbReference type="InterPro" id="IPR016187">
    <property type="entry name" value="CTDL_fold"/>
</dbReference>
<proteinExistence type="predicted"/>
<dbReference type="FunFam" id="2.10.25.10:FF:000004">
    <property type="entry name" value="Neurogenic locus notch 1"/>
    <property type="match status" value="1"/>
</dbReference>
<reference evidence="10" key="1">
    <citation type="submission" date="2022-01" db="EMBL/GenBank/DDBJ databases">
        <authorList>
            <person name="Braso-Vives M."/>
        </authorList>
    </citation>
    <scope>NUCLEOTIDE SEQUENCE</scope>
</reference>
<sequence length="450" mass="48357">MWNFLLVLTAVIAWPPSAQGQLVYLTTVDAWRFHKVRVTGQMTNANVKATCEAAGMRYPCCQSGSDGCSAPYWTSGCIAYDDAGVSCGTYSVLSANLCGTTSGWGSRCQPLDDTFAYCHNWLSDDSAYGVDYETHSNGLQGANYNNMYALCADTDDCPSSPCVHGTCTGGLANYTCICENGWTGHNCDQVSFSEECYQFSSAARTHQDATQACSATGGRLVDVRDQPQQSFIADKIAASTGVSNWLAMKTAPIEILNGDGSPISGELQWSASEPAAPCDLCVLLDSSDNFLAKTAPCGEQHNYVCQSVQVPCEPNVCQNGGNCTSCFNGSATFCACPDGFEGEFCEINIDECASNPCQNGGSCQDDVNSYTCRCPTGFEGHYCEIDTDWCSHHQVQCPFGWSCRDSVSSFECYDPNPIVRRSPYECSSASCPDGMYCIEEGAASFSCYAE</sequence>
<name>A0A8J9ZM27_BRALA</name>
<dbReference type="OrthoDB" id="283575at2759"/>
<dbReference type="FunFam" id="3.10.100.10:FF:000107">
    <property type="entry name" value="Uncharacterized protein"/>
    <property type="match status" value="1"/>
</dbReference>
<evidence type="ECO:0000256" key="3">
    <source>
        <dbReference type="ARBA" id="ARBA00022737"/>
    </source>
</evidence>
<dbReference type="InterPro" id="IPR013032">
    <property type="entry name" value="EGF-like_CS"/>
</dbReference>
<keyword evidence="11" id="KW-1185">Reference proteome</keyword>